<feature type="region of interest" description="Disordered" evidence="1">
    <location>
        <begin position="122"/>
        <end position="230"/>
    </location>
</feature>
<organism evidence="2 3">
    <name type="scientific">Funneliformis caledonium</name>
    <dbReference type="NCBI Taxonomy" id="1117310"/>
    <lineage>
        <taxon>Eukaryota</taxon>
        <taxon>Fungi</taxon>
        <taxon>Fungi incertae sedis</taxon>
        <taxon>Mucoromycota</taxon>
        <taxon>Glomeromycotina</taxon>
        <taxon>Glomeromycetes</taxon>
        <taxon>Glomerales</taxon>
        <taxon>Glomeraceae</taxon>
        <taxon>Funneliformis</taxon>
    </lineage>
</organism>
<dbReference type="Proteomes" id="UP000789570">
    <property type="component" value="Unassembled WGS sequence"/>
</dbReference>
<protein>
    <submittedName>
        <fullName evidence="2">429_t:CDS:1</fullName>
    </submittedName>
</protein>
<dbReference type="AlphaFoldDB" id="A0A9N9ID09"/>
<feature type="compositionally biased region" description="Basic and acidic residues" evidence="1">
    <location>
        <begin position="143"/>
        <end position="171"/>
    </location>
</feature>
<name>A0A9N9ID09_9GLOM</name>
<feature type="compositionally biased region" description="Low complexity" evidence="1">
    <location>
        <begin position="130"/>
        <end position="142"/>
    </location>
</feature>
<evidence type="ECO:0000313" key="2">
    <source>
        <dbReference type="EMBL" id="CAG8729144.1"/>
    </source>
</evidence>
<evidence type="ECO:0000313" key="3">
    <source>
        <dbReference type="Proteomes" id="UP000789570"/>
    </source>
</evidence>
<dbReference type="EMBL" id="CAJVPQ010011852">
    <property type="protein sequence ID" value="CAG8729144.1"/>
    <property type="molecule type" value="Genomic_DNA"/>
</dbReference>
<keyword evidence="3" id="KW-1185">Reference proteome</keyword>
<gene>
    <name evidence="2" type="ORF">FCALED_LOCUS14866</name>
</gene>
<sequence>MSGIHEYFKRTFSEWNIEDFLNKCDIEQFDIKIDRYLKSLKIIADYETGKRKERAILLLNKYRMASNIFCQKYSEIVAWQGLFRFLSFKGDRSDYQIARKWRNNHDQTGTIGGSSFHLHNPTFTGNPLMGNSGSISGGSFNFSEHKSKRNQEENNNEESKRRKMDGEDYKPYFHVKIPPPRVVIPPHPPRTPEQQIFSSSSIVSPTTRSESEETDNDDSDADDRDPKNFTFDEFIDGKDEYVDRDCVDDDDDDQERVFLNDSDGSDNFYDNPEINISALFASYRSNACQIARSLSYILLLQVDKFSDLQIQEFSRDTLEQLRKNMRNSYAVKTKVAPDVKALFREYIEIALDEDLGLEDVEKAIEGSFAKSFQDTTDQKKFGIMRFIFLQLVKNIPINPLDDLLSEGTLTNNIISPILRSFFHNATIHPSRWPNTASMSSKVRKLANFDPSRAKQPDMIGNIVNNNKSSYEMMFGEITGEGKNNKAKKNNLDLVRLGVFMKDALDILVKKLGKDRIVFSWQSIVTSWTGYIMVLVAPGLYLMIDVGHTELPKSFQTCGQFINGIDNLFTFAGKYKCEVKRTRDDINRMKEQKKDDDSIEAIKWCRATLGTSQFRKLVKRT</sequence>
<accession>A0A9N9ID09</accession>
<feature type="compositionally biased region" description="Pro residues" evidence="1">
    <location>
        <begin position="177"/>
        <end position="191"/>
    </location>
</feature>
<feature type="compositionally biased region" description="Low complexity" evidence="1">
    <location>
        <begin position="198"/>
        <end position="208"/>
    </location>
</feature>
<dbReference type="OrthoDB" id="2448606at2759"/>
<feature type="non-terminal residue" evidence="2">
    <location>
        <position position="620"/>
    </location>
</feature>
<evidence type="ECO:0000256" key="1">
    <source>
        <dbReference type="SAM" id="MobiDB-lite"/>
    </source>
</evidence>
<comment type="caution">
    <text evidence="2">The sequence shown here is derived from an EMBL/GenBank/DDBJ whole genome shotgun (WGS) entry which is preliminary data.</text>
</comment>
<proteinExistence type="predicted"/>
<reference evidence="2" key="1">
    <citation type="submission" date="2021-06" db="EMBL/GenBank/DDBJ databases">
        <authorList>
            <person name="Kallberg Y."/>
            <person name="Tangrot J."/>
            <person name="Rosling A."/>
        </authorList>
    </citation>
    <scope>NUCLEOTIDE SEQUENCE</scope>
    <source>
        <strain evidence="2">UK204</strain>
    </source>
</reference>
<feature type="compositionally biased region" description="Acidic residues" evidence="1">
    <location>
        <begin position="212"/>
        <end position="223"/>
    </location>
</feature>